<evidence type="ECO:0000256" key="1">
    <source>
        <dbReference type="ARBA" id="ARBA00005952"/>
    </source>
</evidence>
<dbReference type="InterPro" id="IPR006027">
    <property type="entry name" value="NusB_RsmB_TIM44"/>
</dbReference>
<dbReference type="GO" id="GO:0031564">
    <property type="term" value="P:transcription antitermination"/>
    <property type="evidence" value="ECO:0007669"/>
    <property type="project" value="UniProtKB-KW"/>
</dbReference>
<evidence type="ECO:0000256" key="5">
    <source>
        <dbReference type="ARBA" id="ARBA00023163"/>
    </source>
</evidence>
<organism evidence="8 9">
    <name type="scientific">Handelsmanbacteria sp. (strain RIFCSPLOWO2_12_FULL_64_10)</name>
    <dbReference type="NCBI Taxonomy" id="1817868"/>
    <lineage>
        <taxon>Bacteria</taxon>
        <taxon>Candidatus Handelsmaniibacteriota</taxon>
    </lineage>
</organism>
<keyword evidence="2 6" id="KW-0889">Transcription antitermination</keyword>
<reference evidence="8 9" key="1">
    <citation type="journal article" date="2016" name="Nat. Commun.">
        <title>Thousands of microbial genomes shed light on interconnected biogeochemical processes in an aquifer system.</title>
        <authorList>
            <person name="Anantharaman K."/>
            <person name="Brown C.T."/>
            <person name="Hug L.A."/>
            <person name="Sharon I."/>
            <person name="Castelle C.J."/>
            <person name="Probst A.J."/>
            <person name="Thomas B.C."/>
            <person name="Singh A."/>
            <person name="Wilkins M.J."/>
            <person name="Karaoz U."/>
            <person name="Brodie E.L."/>
            <person name="Williams K.H."/>
            <person name="Hubbard S.S."/>
            <person name="Banfield J.F."/>
        </authorList>
    </citation>
    <scope>NUCLEOTIDE SEQUENCE [LARGE SCALE GENOMIC DNA]</scope>
    <source>
        <strain evidence="9">RIFCSPLOWO2_12_FULL_64_10</strain>
    </source>
</reference>
<dbReference type="PANTHER" id="PTHR11078">
    <property type="entry name" value="N UTILIZATION SUBSTANCE PROTEIN B-RELATED"/>
    <property type="match status" value="1"/>
</dbReference>
<dbReference type="HAMAP" id="MF_00073">
    <property type="entry name" value="NusB"/>
    <property type="match status" value="1"/>
</dbReference>
<dbReference type="NCBIfam" id="TIGR01951">
    <property type="entry name" value="nusB"/>
    <property type="match status" value="1"/>
</dbReference>
<dbReference type="InterPro" id="IPR035926">
    <property type="entry name" value="NusB-like_sf"/>
</dbReference>
<evidence type="ECO:0000313" key="9">
    <source>
        <dbReference type="Proteomes" id="UP000178606"/>
    </source>
</evidence>
<protein>
    <recommendedName>
        <fullName evidence="6">Transcription antitermination protein NusB</fullName>
    </recommendedName>
    <alternativeName>
        <fullName evidence="6">Antitermination factor NusB</fullName>
    </alternativeName>
</protein>
<dbReference type="EMBL" id="MFKF01000279">
    <property type="protein sequence ID" value="OGG46935.1"/>
    <property type="molecule type" value="Genomic_DNA"/>
</dbReference>
<evidence type="ECO:0000256" key="6">
    <source>
        <dbReference type="HAMAP-Rule" id="MF_00073"/>
    </source>
</evidence>
<dbReference type="SUPFAM" id="SSF48013">
    <property type="entry name" value="NusB-like"/>
    <property type="match status" value="1"/>
</dbReference>
<sequence length="140" mass="15567">MHAGRRKGREVALQALYWVESSGDPFEKAVQGVSEMAHLDAPSRAFAVRLGAETLARREALDEMIAEVAEHWDVQRLARVDRAVLRMALAEMLCFDDIPIKVSIDEAIELGRRFGGEESPGFINGILDAIVKRRGIVKKP</sequence>
<evidence type="ECO:0000256" key="3">
    <source>
        <dbReference type="ARBA" id="ARBA00022884"/>
    </source>
</evidence>
<accession>A0A1F6CCG0</accession>
<dbReference type="GO" id="GO:0006353">
    <property type="term" value="P:DNA-templated transcription termination"/>
    <property type="evidence" value="ECO:0007669"/>
    <property type="project" value="UniProtKB-UniRule"/>
</dbReference>
<comment type="similarity">
    <text evidence="1 6">Belongs to the NusB family.</text>
</comment>
<gene>
    <name evidence="6" type="primary">nusB</name>
    <name evidence="8" type="ORF">A3F84_20975</name>
</gene>
<dbReference type="InterPro" id="IPR011605">
    <property type="entry name" value="NusB_fam"/>
</dbReference>
<evidence type="ECO:0000256" key="2">
    <source>
        <dbReference type="ARBA" id="ARBA00022814"/>
    </source>
</evidence>
<evidence type="ECO:0000313" key="8">
    <source>
        <dbReference type="EMBL" id="OGG46935.1"/>
    </source>
</evidence>
<evidence type="ECO:0000259" key="7">
    <source>
        <dbReference type="Pfam" id="PF01029"/>
    </source>
</evidence>
<proteinExistence type="inferred from homology"/>
<dbReference type="PANTHER" id="PTHR11078:SF3">
    <property type="entry name" value="ANTITERMINATION NUSB DOMAIN-CONTAINING PROTEIN"/>
    <property type="match status" value="1"/>
</dbReference>
<dbReference type="Proteomes" id="UP000178606">
    <property type="component" value="Unassembled WGS sequence"/>
</dbReference>
<comment type="caution">
    <text evidence="8">The sequence shown here is derived from an EMBL/GenBank/DDBJ whole genome shotgun (WGS) entry which is preliminary data.</text>
</comment>
<keyword evidence="3 6" id="KW-0694">RNA-binding</keyword>
<dbReference type="GO" id="GO:0005829">
    <property type="term" value="C:cytosol"/>
    <property type="evidence" value="ECO:0007669"/>
    <property type="project" value="TreeGrafter"/>
</dbReference>
<name>A0A1F6CCG0_HANXR</name>
<keyword evidence="5 6" id="KW-0804">Transcription</keyword>
<dbReference type="Gene3D" id="1.10.940.10">
    <property type="entry name" value="NusB-like"/>
    <property type="match status" value="1"/>
</dbReference>
<dbReference type="Pfam" id="PF01029">
    <property type="entry name" value="NusB"/>
    <property type="match status" value="1"/>
</dbReference>
<dbReference type="AlphaFoldDB" id="A0A1F6CCG0"/>
<evidence type="ECO:0000256" key="4">
    <source>
        <dbReference type="ARBA" id="ARBA00023015"/>
    </source>
</evidence>
<comment type="function">
    <text evidence="6">Involved in transcription antitermination. Required for transcription of ribosomal RNA (rRNA) genes. Binds specifically to the boxA antiterminator sequence of the ribosomal RNA (rrn) operons.</text>
</comment>
<dbReference type="GO" id="GO:0003723">
    <property type="term" value="F:RNA binding"/>
    <property type="evidence" value="ECO:0007669"/>
    <property type="project" value="UniProtKB-UniRule"/>
</dbReference>
<feature type="domain" description="NusB/RsmB/TIM44" evidence="7">
    <location>
        <begin position="7"/>
        <end position="132"/>
    </location>
</feature>
<keyword evidence="4 6" id="KW-0805">Transcription regulation</keyword>